<dbReference type="InParanoid" id="D3B7F4"/>
<sequence>MLSLILPLISITTILVNNLYQLYTTATTRYYKSATTRHSPLYSTLLIVLPKLKSVQPPVANNQQQQQQQQQQRDNLTNKPYCFTCGKEFGIFTSKIACDLCFISFCLPCITKLSSKDITGVLREGQTKNYCSGCVFIVKREESSRRHEAMLQQARDDPLYQTYCEITLVKKAIHAGMPSFEYLASSVTDFTRASSKNKETFIINLPKFKTIQNQILHLEMNTATNIYTVLCRNAIDNQLNREFWDKYQVPFQNAIRICRSDLFNATVRCGEDWEKHKNLVDKSICQTDSSFLGLADHPSKEFEATLIRKNAELIKKMMEQITMRVKPDELVQSKAVLNELHQLLTNAYNKGLQF</sequence>
<gene>
    <name evidence="2" type="ORF">PPL_04392</name>
</gene>
<evidence type="ECO:0000256" key="1">
    <source>
        <dbReference type="SAM" id="SignalP"/>
    </source>
</evidence>
<dbReference type="FunCoup" id="D3B7F4">
    <property type="interactions" value="805"/>
</dbReference>
<protein>
    <submittedName>
        <fullName evidence="2">Uncharacterized protein</fullName>
    </submittedName>
</protein>
<reference evidence="2 3" key="1">
    <citation type="journal article" date="2011" name="Genome Res.">
        <title>Phylogeny-wide analysis of social amoeba genomes highlights ancient origins for complex intercellular communication.</title>
        <authorList>
            <person name="Heidel A.J."/>
            <person name="Lawal H.M."/>
            <person name="Felder M."/>
            <person name="Schilde C."/>
            <person name="Helps N.R."/>
            <person name="Tunggal B."/>
            <person name="Rivero F."/>
            <person name="John U."/>
            <person name="Schleicher M."/>
            <person name="Eichinger L."/>
            <person name="Platzer M."/>
            <person name="Noegel A.A."/>
            <person name="Schaap P."/>
            <person name="Gloeckner G."/>
        </authorList>
    </citation>
    <scope>NUCLEOTIDE SEQUENCE [LARGE SCALE GENOMIC DNA]</scope>
    <source>
        <strain evidence="3">ATCC 26659 / Pp 5 / PN500</strain>
    </source>
</reference>
<dbReference type="EMBL" id="ADBJ01000018">
    <property type="protein sequence ID" value="EFA82697.1"/>
    <property type="molecule type" value="Genomic_DNA"/>
</dbReference>
<dbReference type="GeneID" id="31359879"/>
<proteinExistence type="predicted"/>
<dbReference type="RefSeq" id="XP_020434814.1">
    <property type="nucleotide sequence ID" value="XM_020575294.1"/>
</dbReference>
<dbReference type="CDD" id="cd00065">
    <property type="entry name" value="FYVE_like_SF"/>
    <property type="match status" value="1"/>
</dbReference>
<feature type="chain" id="PRO_5003042254" evidence="1">
    <location>
        <begin position="17"/>
        <end position="354"/>
    </location>
</feature>
<dbReference type="InterPro" id="IPR011011">
    <property type="entry name" value="Znf_FYVE_PHD"/>
</dbReference>
<name>D3B7F4_HETP5</name>
<dbReference type="InterPro" id="IPR013083">
    <property type="entry name" value="Znf_RING/FYVE/PHD"/>
</dbReference>
<accession>D3B7F4</accession>
<dbReference type="AlphaFoldDB" id="D3B7F4"/>
<dbReference type="SUPFAM" id="SSF57903">
    <property type="entry name" value="FYVE/PHD zinc finger"/>
    <property type="match status" value="1"/>
</dbReference>
<dbReference type="OMA" id="HPSKEFE"/>
<evidence type="ECO:0000313" key="3">
    <source>
        <dbReference type="Proteomes" id="UP000001396"/>
    </source>
</evidence>
<evidence type="ECO:0000313" key="2">
    <source>
        <dbReference type="EMBL" id="EFA82697.1"/>
    </source>
</evidence>
<feature type="signal peptide" evidence="1">
    <location>
        <begin position="1"/>
        <end position="16"/>
    </location>
</feature>
<organism evidence="2 3">
    <name type="scientific">Heterostelium pallidum (strain ATCC 26659 / Pp 5 / PN500)</name>
    <name type="common">Cellular slime mold</name>
    <name type="synonym">Polysphondylium pallidum</name>
    <dbReference type="NCBI Taxonomy" id="670386"/>
    <lineage>
        <taxon>Eukaryota</taxon>
        <taxon>Amoebozoa</taxon>
        <taxon>Evosea</taxon>
        <taxon>Eumycetozoa</taxon>
        <taxon>Dictyostelia</taxon>
        <taxon>Acytosteliales</taxon>
        <taxon>Acytosteliaceae</taxon>
        <taxon>Heterostelium</taxon>
    </lineage>
</organism>
<keyword evidence="3" id="KW-1185">Reference proteome</keyword>
<dbReference type="Proteomes" id="UP000001396">
    <property type="component" value="Unassembled WGS sequence"/>
</dbReference>
<comment type="caution">
    <text evidence="2">The sequence shown here is derived from an EMBL/GenBank/DDBJ whole genome shotgun (WGS) entry which is preliminary data.</text>
</comment>
<keyword evidence="1" id="KW-0732">Signal</keyword>
<dbReference type="Gene3D" id="3.30.40.10">
    <property type="entry name" value="Zinc/RING finger domain, C3HC4 (zinc finger)"/>
    <property type="match status" value="1"/>
</dbReference>